<gene>
    <name evidence="3" type="ORF">GCM10023215_55800</name>
</gene>
<dbReference type="PANTHER" id="PTHR35585">
    <property type="entry name" value="HHE DOMAIN PROTEIN (AFU_ORTHOLOGUE AFUA_4G00730)"/>
    <property type="match status" value="1"/>
</dbReference>
<dbReference type="Gene3D" id="1.20.120.520">
    <property type="entry name" value="nmb1532 protein domain like"/>
    <property type="match status" value="1"/>
</dbReference>
<evidence type="ECO:0000313" key="4">
    <source>
        <dbReference type="Proteomes" id="UP001500325"/>
    </source>
</evidence>
<keyword evidence="4" id="KW-1185">Reference proteome</keyword>
<proteinExistence type="predicted"/>
<reference evidence="4" key="1">
    <citation type="journal article" date="2019" name="Int. J. Syst. Evol. Microbiol.">
        <title>The Global Catalogue of Microorganisms (GCM) 10K type strain sequencing project: providing services to taxonomists for standard genome sequencing and annotation.</title>
        <authorList>
            <consortium name="The Broad Institute Genomics Platform"/>
            <consortium name="The Broad Institute Genome Sequencing Center for Infectious Disease"/>
            <person name="Wu L."/>
            <person name="Ma J."/>
        </authorList>
    </citation>
    <scope>NUCLEOTIDE SEQUENCE [LARGE SCALE GENOMIC DNA]</scope>
    <source>
        <strain evidence="4">JCM 18055</strain>
    </source>
</reference>
<feature type="region of interest" description="Disordered" evidence="1">
    <location>
        <begin position="174"/>
        <end position="193"/>
    </location>
</feature>
<evidence type="ECO:0000313" key="3">
    <source>
        <dbReference type="EMBL" id="GAA4707618.1"/>
    </source>
</evidence>
<feature type="compositionally biased region" description="Basic and acidic residues" evidence="1">
    <location>
        <begin position="77"/>
        <end position="92"/>
    </location>
</feature>
<feature type="region of interest" description="Disordered" evidence="1">
    <location>
        <begin position="67"/>
        <end position="103"/>
    </location>
</feature>
<dbReference type="PANTHER" id="PTHR35585:SF1">
    <property type="entry name" value="HHE DOMAIN PROTEIN (AFU_ORTHOLOGUE AFUA_4G00730)"/>
    <property type="match status" value="1"/>
</dbReference>
<dbReference type="CDD" id="cd12108">
    <property type="entry name" value="Hr-like"/>
    <property type="match status" value="1"/>
</dbReference>
<dbReference type="Proteomes" id="UP001500325">
    <property type="component" value="Unassembled WGS sequence"/>
</dbReference>
<dbReference type="Pfam" id="PF01814">
    <property type="entry name" value="Hemerythrin"/>
    <property type="match status" value="1"/>
</dbReference>
<dbReference type="EMBL" id="BAABIC010000024">
    <property type="protein sequence ID" value="GAA4707618.1"/>
    <property type="molecule type" value="Genomic_DNA"/>
</dbReference>
<dbReference type="RefSeq" id="WP_345383737.1">
    <property type="nucleotide sequence ID" value="NZ_BAABIC010000024.1"/>
</dbReference>
<comment type="caution">
    <text evidence="3">The sequence shown here is derived from an EMBL/GenBank/DDBJ whole genome shotgun (WGS) entry which is preliminary data.</text>
</comment>
<accession>A0ABP8XIL3</accession>
<evidence type="ECO:0000259" key="2">
    <source>
        <dbReference type="Pfam" id="PF01814"/>
    </source>
</evidence>
<sequence length="193" mass="21831">MADITQLILDDHEWFRRRFAELDDLRAEGADPSALRAVWRPLADLLDVHAEAEERIFYPQLLRKGENDPEEETLDAIGDHNDIRDGVREADRNPVGSPGWWTGVDHAREANDEHMGEEENEGLPDFRLNAPSGLRDALGRQFTEFKERHPGGQGIEITDKDPEEYVESIEREIHPPSDFSGDVSLGIGGLRGR</sequence>
<dbReference type="InterPro" id="IPR012312">
    <property type="entry name" value="Hemerythrin-like"/>
</dbReference>
<organism evidence="3 4">
    <name type="scientific">Pseudonocardia yuanmonensis</name>
    <dbReference type="NCBI Taxonomy" id="1095914"/>
    <lineage>
        <taxon>Bacteria</taxon>
        <taxon>Bacillati</taxon>
        <taxon>Actinomycetota</taxon>
        <taxon>Actinomycetes</taxon>
        <taxon>Pseudonocardiales</taxon>
        <taxon>Pseudonocardiaceae</taxon>
        <taxon>Pseudonocardia</taxon>
    </lineage>
</organism>
<evidence type="ECO:0000256" key="1">
    <source>
        <dbReference type="SAM" id="MobiDB-lite"/>
    </source>
</evidence>
<feature type="domain" description="Hemerythrin-like" evidence="2">
    <location>
        <begin position="4"/>
        <end position="123"/>
    </location>
</feature>
<name>A0ABP8XIL3_9PSEU</name>
<protein>
    <submittedName>
        <fullName evidence="3">Hemerythrin domain-containing protein</fullName>
    </submittedName>
</protein>